<protein>
    <recommendedName>
        <fullName evidence="5">Tubulin--tyrosine ligase-like protein 9</fullName>
    </recommendedName>
</protein>
<comment type="similarity">
    <text evidence="1">Belongs to the tubulin--tyrosine ligase family.</text>
</comment>
<evidence type="ECO:0000256" key="1">
    <source>
        <dbReference type="ARBA" id="ARBA00006820"/>
    </source>
</evidence>
<dbReference type="PROSITE" id="PS51221">
    <property type="entry name" value="TTL"/>
    <property type="match status" value="1"/>
</dbReference>
<evidence type="ECO:0000256" key="4">
    <source>
        <dbReference type="ARBA" id="ARBA00022840"/>
    </source>
</evidence>
<accession>A0A8J5XG04</accession>
<evidence type="ECO:0000256" key="5">
    <source>
        <dbReference type="ARBA" id="ARBA00030445"/>
    </source>
</evidence>
<proteinExistence type="inferred from homology"/>
<name>A0A8J5XG04_DIALT</name>
<reference evidence="6" key="1">
    <citation type="submission" date="2021-05" db="EMBL/GenBank/DDBJ databases">
        <title>The genome of the haptophyte Pavlova lutheri (Diacronema luteri, Pavlovales) - a model for lipid biosynthesis in eukaryotic algae.</title>
        <authorList>
            <person name="Hulatt C.J."/>
            <person name="Posewitz M.C."/>
        </authorList>
    </citation>
    <scope>NUCLEOTIDE SEQUENCE</scope>
    <source>
        <strain evidence="6">NIVA-4/92</strain>
    </source>
</reference>
<dbReference type="InterPro" id="IPR004344">
    <property type="entry name" value="TTL/TTLL_fam"/>
</dbReference>
<dbReference type="AlphaFoldDB" id="A0A8J5XG04"/>
<dbReference type="OrthoDB" id="202825at2759"/>
<evidence type="ECO:0000256" key="3">
    <source>
        <dbReference type="ARBA" id="ARBA00022741"/>
    </source>
</evidence>
<dbReference type="GO" id="GO:0005524">
    <property type="term" value="F:ATP binding"/>
    <property type="evidence" value="ECO:0007669"/>
    <property type="project" value="UniProtKB-KW"/>
</dbReference>
<organism evidence="6 7">
    <name type="scientific">Diacronema lutheri</name>
    <name type="common">Unicellular marine alga</name>
    <name type="synonym">Monochrysis lutheri</name>
    <dbReference type="NCBI Taxonomy" id="2081491"/>
    <lineage>
        <taxon>Eukaryota</taxon>
        <taxon>Haptista</taxon>
        <taxon>Haptophyta</taxon>
        <taxon>Pavlovophyceae</taxon>
        <taxon>Pavlovales</taxon>
        <taxon>Pavlovaceae</taxon>
        <taxon>Diacronema</taxon>
    </lineage>
</organism>
<dbReference type="GO" id="GO:0036064">
    <property type="term" value="C:ciliary basal body"/>
    <property type="evidence" value="ECO:0007669"/>
    <property type="project" value="TreeGrafter"/>
</dbReference>
<dbReference type="InterPro" id="IPR013815">
    <property type="entry name" value="ATP_grasp_subdomain_1"/>
</dbReference>
<keyword evidence="2" id="KW-0436">Ligase</keyword>
<dbReference type="PANTHER" id="PTHR12241:SF39">
    <property type="entry name" value="TUBULIN POLYGLUTAMYLASE TTLL9-RELATED"/>
    <property type="match status" value="1"/>
</dbReference>
<comment type="caution">
    <text evidence="6">The sequence shown here is derived from an EMBL/GenBank/DDBJ whole genome shotgun (WGS) entry which is preliminary data.</text>
</comment>
<dbReference type="EMBL" id="JAGTXO010000021">
    <property type="protein sequence ID" value="KAG8462240.1"/>
    <property type="molecule type" value="Genomic_DNA"/>
</dbReference>
<dbReference type="PANTHER" id="PTHR12241">
    <property type="entry name" value="TUBULIN POLYGLUTAMYLASE"/>
    <property type="match status" value="1"/>
</dbReference>
<evidence type="ECO:0000313" key="7">
    <source>
        <dbReference type="Proteomes" id="UP000751190"/>
    </source>
</evidence>
<dbReference type="Gene3D" id="3.30.1490.20">
    <property type="entry name" value="ATP-grasp fold, A domain"/>
    <property type="match status" value="1"/>
</dbReference>
<dbReference type="GO" id="GO:0015631">
    <property type="term" value="F:tubulin binding"/>
    <property type="evidence" value="ECO:0007669"/>
    <property type="project" value="TreeGrafter"/>
</dbReference>
<dbReference type="GO" id="GO:0000226">
    <property type="term" value="P:microtubule cytoskeleton organization"/>
    <property type="evidence" value="ECO:0007669"/>
    <property type="project" value="TreeGrafter"/>
</dbReference>
<sequence>MDGRRWRSAERAGPLRFRTTFRNVIYDVFKARGWKETESDTDWDVAWIDTGWVREFFDAVHLEEQQVINHFRNHYELTRKDLLIKNLKRMQRSLVREDRLAEASSYDFFPLTFVLPADYGLFVEEFKQQAGAIWIMKPIGKAQGKGIFLFNKLSQISEWKKDAKWRPNMHTTSAAAAGDAQQPQQAETYIVQRYLENPLLIGGKKFDLRLYALVTNFQPLTVYLYRSGFARFSSSRYTVSKSTLADSYVHLTNAAIQKTAPGYEKDLGCKWALRELKLHLVSLHGSEAIDALFFSIQSIVVNSLLAADYELKYGLLDDVYTILDPEGLLEDELYEQVGGFDLVYHNGPVRSSADKSGNPASRLGCFDDRARNLKRLFKQHSKPAKS</sequence>
<dbReference type="OMA" id="EWISERF"/>
<keyword evidence="3" id="KW-0547">Nucleotide-binding</keyword>
<evidence type="ECO:0000256" key="2">
    <source>
        <dbReference type="ARBA" id="ARBA00022598"/>
    </source>
</evidence>
<keyword evidence="4" id="KW-0067">ATP-binding</keyword>
<dbReference type="GO" id="GO:0070740">
    <property type="term" value="F:tubulin-glutamic acid ligase activity"/>
    <property type="evidence" value="ECO:0007669"/>
    <property type="project" value="TreeGrafter"/>
</dbReference>
<evidence type="ECO:0000313" key="6">
    <source>
        <dbReference type="EMBL" id="KAG8462240.1"/>
    </source>
</evidence>
<dbReference type="Gene3D" id="3.30.470.20">
    <property type="entry name" value="ATP-grasp fold, B domain"/>
    <property type="match status" value="1"/>
</dbReference>
<keyword evidence="7" id="KW-1185">Reference proteome</keyword>
<dbReference type="Pfam" id="PF03133">
    <property type="entry name" value="TTL"/>
    <property type="match status" value="1"/>
</dbReference>
<dbReference type="Proteomes" id="UP000751190">
    <property type="component" value="Unassembled WGS sequence"/>
</dbReference>
<gene>
    <name evidence="6" type="ORF">KFE25_012060</name>
</gene>
<dbReference type="SUPFAM" id="SSF56059">
    <property type="entry name" value="Glutathione synthetase ATP-binding domain-like"/>
    <property type="match status" value="1"/>
</dbReference>